<evidence type="ECO:0000256" key="2">
    <source>
        <dbReference type="ARBA" id="ARBA00023015"/>
    </source>
</evidence>
<evidence type="ECO:0000313" key="7">
    <source>
        <dbReference type="Proteomes" id="UP000283644"/>
    </source>
</evidence>
<gene>
    <name evidence="6" type="ORF">D0Z08_28150</name>
</gene>
<comment type="similarity">
    <text evidence="1">Belongs to the LysR transcriptional regulatory family.</text>
</comment>
<dbReference type="GO" id="GO:0032993">
    <property type="term" value="C:protein-DNA complex"/>
    <property type="evidence" value="ECO:0007669"/>
    <property type="project" value="TreeGrafter"/>
</dbReference>
<dbReference type="EMBL" id="QXGH01000041">
    <property type="protein sequence ID" value="RHW23692.1"/>
    <property type="molecule type" value="Genomic_DNA"/>
</dbReference>
<comment type="caution">
    <text evidence="6">The sequence shown here is derived from an EMBL/GenBank/DDBJ whole genome shotgun (WGS) entry which is preliminary data.</text>
</comment>
<dbReference type="SUPFAM" id="SSF53850">
    <property type="entry name" value="Periplasmic binding protein-like II"/>
    <property type="match status" value="1"/>
</dbReference>
<protein>
    <submittedName>
        <fullName evidence="6">LysR family transcriptional regulator</fullName>
    </submittedName>
</protein>
<dbReference type="Gene3D" id="1.10.10.10">
    <property type="entry name" value="Winged helix-like DNA-binding domain superfamily/Winged helix DNA-binding domain"/>
    <property type="match status" value="1"/>
</dbReference>
<dbReference type="Gene3D" id="3.40.190.290">
    <property type="match status" value="1"/>
</dbReference>
<evidence type="ECO:0000256" key="1">
    <source>
        <dbReference type="ARBA" id="ARBA00009437"/>
    </source>
</evidence>
<keyword evidence="3" id="KW-0238">DNA-binding</keyword>
<evidence type="ECO:0000256" key="4">
    <source>
        <dbReference type="ARBA" id="ARBA00023163"/>
    </source>
</evidence>
<name>A0A417XTB3_9ACTN</name>
<dbReference type="Pfam" id="PF03466">
    <property type="entry name" value="LysR_substrate"/>
    <property type="match status" value="1"/>
</dbReference>
<dbReference type="GO" id="GO:0003700">
    <property type="term" value="F:DNA-binding transcription factor activity"/>
    <property type="evidence" value="ECO:0007669"/>
    <property type="project" value="InterPro"/>
</dbReference>
<dbReference type="GO" id="GO:0003677">
    <property type="term" value="F:DNA binding"/>
    <property type="evidence" value="ECO:0007669"/>
    <property type="project" value="UniProtKB-KW"/>
</dbReference>
<dbReference type="AlphaFoldDB" id="A0A417XTB3"/>
<dbReference type="Proteomes" id="UP000283644">
    <property type="component" value="Unassembled WGS sequence"/>
</dbReference>
<organism evidence="6 7">
    <name type="scientific">Nocardioides immobilis</name>
    <dbReference type="NCBI Taxonomy" id="2049295"/>
    <lineage>
        <taxon>Bacteria</taxon>
        <taxon>Bacillati</taxon>
        <taxon>Actinomycetota</taxon>
        <taxon>Actinomycetes</taxon>
        <taxon>Propionibacteriales</taxon>
        <taxon>Nocardioidaceae</taxon>
        <taxon>Nocardioides</taxon>
    </lineage>
</organism>
<dbReference type="InterPro" id="IPR036390">
    <property type="entry name" value="WH_DNA-bd_sf"/>
</dbReference>
<feature type="domain" description="HTH lysR-type" evidence="5">
    <location>
        <begin position="14"/>
        <end position="71"/>
    </location>
</feature>
<dbReference type="OrthoDB" id="4131546at2"/>
<evidence type="ECO:0000313" key="6">
    <source>
        <dbReference type="EMBL" id="RHW23692.1"/>
    </source>
</evidence>
<reference evidence="6 7" key="1">
    <citation type="submission" date="2018-09" db="EMBL/GenBank/DDBJ databases">
        <title>Genome sequencing of Nocardioides immobilis CCTCC AB 2017083 for comparison to Nocardioides silvaticus.</title>
        <authorList>
            <person name="Li C."/>
            <person name="Wang G."/>
        </authorList>
    </citation>
    <scope>NUCLEOTIDE SEQUENCE [LARGE SCALE GENOMIC DNA]</scope>
    <source>
        <strain evidence="6 7">CCTCC AB 2017083</strain>
    </source>
</reference>
<dbReference type="PANTHER" id="PTHR30346:SF29">
    <property type="entry name" value="LYSR SUBSTRATE-BINDING"/>
    <property type="match status" value="1"/>
</dbReference>
<dbReference type="PROSITE" id="PS50931">
    <property type="entry name" value="HTH_LYSR"/>
    <property type="match status" value="1"/>
</dbReference>
<dbReference type="InterPro" id="IPR036388">
    <property type="entry name" value="WH-like_DNA-bd_sf"/>
</dbReference>
<dbReference type="InterPro" id="IPR005119">
    <property type="entry name" value="LysR_subst-bd"/>
</dbReference>
<keyword evidence="7" id="KW-1185">Reference proteome</keyword>
<dbReference type="PANTHER" id="PTHR30346">
    <property type="entry name" value="TRANSCRIPTIONAL DUAL REGULATOR HCAR-RELATED"/>
    <property type="match status" value="1"/>
</dbReference>
<evidence type="ECO:0000259" key="5">
    <source>
        <dbReference type="PROSITE" id="PS50931"/>
    </source>
</evidence>
<dbReference type="InterPro" id="IPR000847">
    <property type="entry name" value="LysR_HTH_N"/>
</dbReference>
<keyword evidence="4" id="KW-0804">Transcription</keyword>
<accession>A0A417XTB3</accession>
<evidence type="ECO:0000256" key="3">
    <source>
        <dbReference type="ARBA" id="ARBA00023125"/>
    </source>
</evidence>
<dbReference type="SUPFAM" id="SSF46785">
    <property type="entry name" value="Winged helix' DNA-binding domain"/>
    <property type="match status" value="1"/>
</dbReference>
<keyword evidence="2" id="KW-0805">Transcription regulation</keyword>
<sequence length="320" mass="34209">MCGGSFRVSDVSRLSLTQLATLQAFVRTGTLAAAADHLGYTPGAVSQHVSALERTFGARLVERSGRHLVLTDAGRVLVEYADRMLAVEKEARHAIASAEGRVAGPLLVGTWGSTAAGLLAPVVGRMTETFPEVAVRSREVDLDDAAAAVRRGDVDVAFGLDYADAPIPRDDRITVTALHLETFAIAVAAGSGRPRSRRVDVEVLAELDWILPASGSQYGRALRSGFRRRGFEPRVVHEVTDTAASLQLAAAGLGATVMTDLMRRLNPTSHLQRLEMADPLTRQIVLIAPRRADVRQPIAAFTAVVTDVVAALLKAPSPRR</sequence>
<dbReference type="Pfam" id="PF00126">
    <property type="entry name" value="HTH_1"/>
    <property type="match status" value="1"/>
</dbReference>
<proteinExistence type="inferred from homology"/>